<dbReference type="EMBL" id="WOGU01000019">
    <property type="protein sequence ID" value="MUN64782.1"/>
    <property type="molecule type" value="Genomic_DNA"/>
</dbReference>
<dbReference type="InterPro" id="IPR013022">
    <property type="entry name" value="Xyl_isomerase-like_TIM-brl"/>
</dbReference>
<proteinExistence type="predicted"/>
<dbReference type="RefSeq" id="WP_156270658.1">
    <property type="nucleotide sequence ID" value="NZ_WOGU01000019.1"/>
</dbReference>
<evidence type="ECO:0000259" key="2">
    <source>
        <dbReference type="Pfam" id="PF01261"/>
    </source>
</evidence>
<gene>
    <name evidence="3" type="ORF">GMA12_16815</name>
</gene>
<dbReference type="PANTHER" id="PTHR12110:SF41">
    <property type="entry name" value="INOSOSE DEHYDRATASE"/>
    <property type="match status" value="1"/>
</dbReference>
<evidence type="ECO:0000313" key="3">
    <source>
        <dbReference type="EMBL" id="MUN64782.1"/>
    </source>
</evidence>
<evidence type="ECO:0000256" key="1">
    <source>
        <dbReference type="ARBA" id="ARBA00023277"/>
    </source>
</evidence>
<organism evidence="3 4">
    <name type="scientific">Kocuria sediminis</name>
    <dbReference type="NCBI Taxonomy" id="1038857"/>
    <lineage>
        <taxon>Bacteria</taxon>
        <taxon>Bacillati</taxon>
        <taxon>Actinomycetota</taxon>
        <taxon>Actinomycetes</taxon>
        <taxon>Micrococcales</taxon>
        <taxon>Micrococcaceae</taxon>
        <taxon>Kocuria</taxon>
    </lineage>
</organism>
<dbReference type="Gene3D" id="3.20.20.150">
    <property type="entry name" value="Divalent-metal-dependent TIM barrel enzymes"/>
    <property type="match status" value="1"/>
</dbReference>
<keyword evidence="1" id="KW-0119">Carbohydrate metabolism</keyword>
<dbReference type="Proteomes" id="UP000436989">
    <property type="component" value="Unassembled WGS sequence"/>
</dbReference>
<dbReference type="InterPro" id="IPR050312">
    <property type="entry name" value="IolE/XylAMocC-like"/>
</dbReference>
<evidence type="ECO:0000313" key="4">
    <source>
        <dbReference type="Proteomes" id="UP000436989"/>
    </source>
</evidence>
<name>A0A6N8GRH6_9MICC</name>
<dbReference type="InterPro" id="IPR036237">
    <property type="entry name" value="Xyl_isomerase-like_sf"/>
</dbReference>
<accession>A0A6N8GRH6</accession>
<feature type="domain" description="Xylose isomerase-like TIM barrel" evidence="2">
    <location>
        <begin position="36"/>
        <end position="287"/>
    </location>
</feature>
<dbReference type="PANTHER" id="PTHR12110">
    <property type="entry name" value="HYDROXYPYRUVATE ISOMERASE"/>
    <property type="match status" value="1"/>
</dbReference>
<protein>
    <submittedName>
        <fullName evidence="3">TIM barrel protein</fullName>
    </submittedName>
</protein>
<dbReference type="SUPFAM" id="SSF51658">
    <property type="entry name" value="Xylose isomerase-like"/>
    <property type="match status" value="1"/>
</dbReference>
<dbReference type="Pfam" id="PF01261">
    <property type="entry name" value="AP_endonuc_2"/>
    <property type="match status" value="1"/>
</dbReference>
<reference evidence="3 4" key="1">
    <citation type="submission" date="2019-12" db="EMBL/GenBank/DDBJ databases">
        <authorList>
            <person name="Shi Y."/>
        </authorList>
    </citation>
    <scope>NUCLEOTIDE SEQUENCE [LARGE SCALE GENOMIC DNA]</scope>
    <source>
        <strain evidence="3 4">JCM 17929</strain>
    </source>
</reference>
<dbReference type="AlphaFoldDB" id="A0A6N8GRH6"/>
<sequence length="297" mass="31828">MATITDRLAAAPISWGVCEAEGWGHQLSPQRVLGEMAELGIRATELGPLGFLPVDPQDRLQALEHYGLKAVGGFLPVVLHDQHHDPMPAVEAELQAFEVTGAQVLVLSADTGAVSYDQKQQMDDQQWAVLGDNLHKIATKSADRGITAVLHPHVGTMIESAAAVERLLEETSVDLCLDTGHLLIGGTNPLGLVRQHAPRVGHVHLKDVDAQLAAQVRRGELEFTTGVRQGMFVPLGAGDCGIPEIIAELEASDYRGWYVLEQDTMLSGPPHGPGPMADVRASAKFLQALLHTSVSSH</sequence>
<keyword evidence="4" id="KW-1185">Reference proteome</keyword>
<comment type="caution">
    <text evidence="3">The sequence shown here is derived from an EMBL/GenBank/DDBJ whole genome shotgun (WGS) entry which is preliminary data.</text>
</comment>